<gene>
    <name evidence="1" type="ORF">LHJ74_07925</name>
</gene>
<dbReference type="EMBL" id="JAJAGO010000003">
    <property type="protein sequence ID" value="MCT2589842.1"/>
    <property type="molecule type" value="Genomic_DNA"/>
</dbReference>
<name>A0ABT2JPP1_9ACTN</name>
<evidence type="ECO:0000313" key="1">
    <source>
        <dbReference type="EMBL" id="MCT2589842.1"/>
    </source>
</evidence>
<dbReference type="RefSeq" id="WP_260216868.1">
    <property type="nucleotide sequence ID" value="NZ_JAJAGO010000003.1"/>
</dbReference>
<comment type="caution">
    <text evidence="1">The sequence shown here is derived from an EMBL/GenBank/DDBJ whole genome shotgun (WGS) entry which is preliminary data.</text>
</comment>
<dbReference type="Proteomes" id="UP001156389">
    <property type="component" value="Unassembled WGS sequence"/>
</dbReference>
<organism evidence="1 2">
    <name type="scientific">Streptomyces gossypii</name>
    <dbReference type="NCBI Taxonomy" id="2883101"/>
    <lineage>
        <taxon>Bacteria</taxon>
        <taxon>Bacillati</taxon>
        <taxon>Actinomycetota</taxon>
        <taxon>Actinomycetes</taxon>
        <taxon>Kitasatosporales</taxon>
        <taxon>Streptomycetaceae</taxon>
        <taxon>Streptomyces</taxon>
    </lineage>
</organism>
<accession>A0ABT2JPP1</accession>
<proteinExistence type="predicted"/>
<keyword evidence="2" id="KW-1185">Reference proteome</keyword>
<reference evidence="1 2" key="1">
    <citation type="submission" date="2021-10" db="EMBL/GenBank/DDBJ databases">
        <title>Streptomyces gossypii sp. nov., isolated from soil collected from cotton field.</title>
        <authorList>
            <person name="Ge X."/>
            <person name="Chen X."/>
            <person name="Liu W."/>
        </authorList>
    </citation>
    <scope>NUCLEOTIDE SEQUENCE [LARGE SCALE GENOMIC DNA]</scope>
    <source>
        <strain evidence="1 2">N2-109</strain>
    </source>
</reference>
<evidence type="ECO:0000313" key="2">
    <source>
        <dbReference type="Proteomes" id="UP001156389"/>
    </source>
</evidence>
<protein>
    <submittedName>
        <fullName evidence="1">Uncharacterized protein</fullName>
    </submittedName>
</protein>
<sequence length="126" mass="14642">MPQTDIRPHVVALLCDADFKHQADPRTWNHRDGRPFTTAEQETALSATRAEFEEFHAQHKRYMEYLRKTKETPDALQSFLAPFMEQLTHKTLGNAAEIMTTAQRAELDHLLKSINEPTRPFTPYTF</sequence>